<accession>A0A6G0Z801</accession>
<organism evidence="1 2">
    <name type="scientific">Aphis craccivora</name>
    <name type="common">Cowpea aphid</name>
    <dbReference type="NCBI Taxonomy" id="307492"/>
    <lineage>
        <taxon>Eukaryota</taxon>
        <taxon>Metazoa</taxon>
        <taxon>Ecdysozoa</taxon>
        <taxon>Arthropoda</taxon>
        <taxon>Hexapoda</taxon>
        <taxon>Insecta</taxon>
        <taxon>Pterygota</taxon>
        <taxon>Neoptera</taxon>
        <taxon>Paraneoptera</taxon>
        <taxon>Hemiptera</taxon>
        <taxon>Sternorrhyncha</taxon>
        <taxon>Aphidomorpha</taxon>
        <taxon>Aphidoidea</taxon>
        <taxon>Aphididae</taxon>
        <taxon>Aphidini</taxon>
        <taxon>Aphis</taxon>
        <taxon>Aphis</taxon>
    </lineage>
</organism>
<protein>
    <submittedName>
        <fullName evidence="1">Uncharacterized protein</fullName>
    </submittedName>
</protein>
<dbReference type="AlphaFoldDB" id="A0A6G0Z801"/>
<dbReference type="Proteomes" id="UP000478052">
    <property type="component" value="Unassembled WGS sequence"/>
</dbReference>
<name>A0A6G0Z801_APHCR</name>
<gene>
    <name evidence="1" type="ORF">FWK35_00038405</name>
</gene>
<dbReference type="EMBL" id="VUJU01001135">
    <property type="protein sequence ID" value="KAF0766672.1"/>
    <property type="molecule type" value="Genomic_DNA"/>
</dbReference>
<keyword evidence="2" id="KW-1185">Reference proteome</keyword>
<evidence type="ECO:0000313" key="2">
    <source>
        <dbReference type="Proteomes" id="UP000478052"/>
    </source>
</evidence>
<reference evidence="1 2" key="1">
    <citation type="submission" date="2019-08" db="EMBL/GenBank/DDBJ databases">
        <title>Whole genome of Aphis craccivora.</title>
        <authorList>
            <person name="Voronova N.V."/>
            <person name="Shulinski R.S."/>
            <person name="Bandarenka Y.V."/>
            <person name="Zhorov D.G."/>
            <person name="Warner D."/>
        </authorList>
    </citation>
    <scope>NUCLEOTIDE SEQUENCE [LARGE SCALE GENOMIC DNA]</scope>
    <source>
        <strain evidence="1">180601</strain>
        <tissue evidence="1">Whole Body</tissue>
    </source>
</reference>
<evidence type="ECO:0000313" key="1">
    <source>
        <dbReference type="EMBL" id="KAF0766672.1"/>
    </source>
</evidence>
<sequence>MSPHGRRRRRQQGRRTCAPQKTYLQWLRRNATTSDRHRQSFAVTFGKCTHVSRSDEMQPTCLNHIAP</sequence>
<proteinExistence type="predicted"/>
<comment type="caution">
    <text evidence="1">The sequence shown here is derived from an EMBL/GenBank/DDBJ whole genome shotgun (WGS) entry which is preliminary data.</text>
</comment>